<dbReference type="InterPro" id="IPR006558">
    <property type="entry name" value="LamG-like"/>
</dbReference>
<feature type="domain" description="LamG-like jellyroll fold" evidence="3">
    <location>
        <begin position="90"/>
        <end position="231"/>
    </location>
</feature>
<reference evidence="4" key="1">
    <citation type="journal article" date="2015" name="Nature">
        <title>Complex archaea that bridge the gap between prokaryotes and eukaryotes.</title>
        <authorList>
            <person name="Spang A."/>
            <person name="Saw J.H."/>
            <person name="Jorgensen S.L."/>
            <person name="Zaremba-Niedzwiedzka K."/>
            <person name="Martijn J."/>
            <person name="Lind A.E."/>
            <person name="van Eijk R."/>
            <person name="Schleper C."/>
            <person name="Guy L."/>
            <person name="Ettema T.J."/>
        </authorList>
    </citation>
    <scope>NUCLEOTIDE SEQUENCE</scope>
</reference>
<comment type="caution">
    <text evidence="4">The sequence shown here is derived from an EMBL/GenBank/DDBJ whole genome shotgun (WGS) entry which is preliminary data.</text>
</comment>
<dbReference type="SMART" id="SM00560">
    <property type="entry name" value="LamGL"/>
    <property type="match status" value="1"/>
</dbReference>
<accession>A0A0F9S7L1</accession>
<gene>
    <name evidence="4" type="ORF">LCGC14_0808170</name>
</gene>
<protein>
    <recommendedName>
        <fullName evidence="3">LamG-like jellyroll fold domain-containing protein</fullName>
    </recommendedName>
</protein>
<sequence length="278" mass="29736">MGWTFQHKPLLGTPLDGSEPLSQGLVGLWLMNKGSGNKVFDLSGNREILTFGAGAASPIWVPGEHDSAISFDGGDNITGAALKSPLSLPVTIVAYAKFDSTGGWDPIFSSHDVNGQYHGVLLHNRTSTDMVWLQYGDGDGVTSNDRRTKEGTTALVADRWYHLAGVIRGAGDMDIYVDGVEDGGSYSGTGDVMSISSGVPTIGQWFAPTDNWLSGDVGYIYLYNNRALTASEIALLYRNPFIMFERDPIELWVGSVGAVVAGNAGIMTTNTGFWGPTF</sequence>
<dbReference type="InterPro" id="IPR013320">
    <property type="entry name" value="ConA-like_dom_sf"/>
</dbReference>
<dbReference type="Pfam" id="PF13385">
    <property type="entry name" value="Laminin_G_3"/>
    <property type="match status" value="1"/>
</dbReference>
<dbReference type="Gene3D" id="2.60.120.200">
    <property type="match status" value="1"/>
</dbReference>
<dbReference type="AlphaFoldDB" id="A0A0F9S7L1"/>
<evidence type="ECO:0000259" key="3">
    <source>
        <dbReference type="SMART" id="SM00560"/>
    </source>
</evidence>
<proteinExistence type="predicted"/>
<evidence type="ECO:0000256" key="2">
    <source>
        <dbReference type="ARBA" id="ARBA00023157"/>
    </source>
</evidence>
<evidence type="ECO:0000256" key="1">
    <source>
        <dbReference type="ARBA" id="ARBA00022729"/>
    </source>
</evidence>
<evidence type="ECO:0000313" key="4">
    <source>
        <dbReference type="EMBL" id="KKN32991.1"/>
    </source>
</evidence>
<dbReference type="SUPFAM" id="SSF49899">
    <property type="entry name" value="Concanavalin A-like lectins/glucanases"/>
    <property type="match status" value="1"/>
</dbReference>
<organism evidence="4">
    <name type="scientific">marine sediment metagenome</name>
    <dbReference type="NCBI Taxonomy" id="412755"/>
    <lineage>
        <taxon>unclassified sequences</taxon>
        <taxon>metagenomes</taxon>
        <taxon>ecological metagenomes</taxon>
    </lineage>
</organism>
<name>A0A0F9S7L1_9ZZZZ</name>
<keyword evidence="2" id="KW-1015">Disulfide bond</keyword>
<dbReference type="EMBL" id="LAZR01002213">
    <property type="protein sequence ID" value="KKN32991.1"/>
    <property type="molecule type" value="Genomic_DNA"/>
</dbReference>
<keyword evidence="1" id="KW-0732">Signal</keyword>